<dbReference type="InterPro" id="IPR010119">
    <property type="entry name" value="Gluconeogen_factor"/>
</dbReference>
<reference evidence="2" key="1">
    <citation type="submission" date="2020-10" db="EMBL/GenBank/DDBJ databases">
        <authorList>
            <person name="Gilroy R."/>
        </authorList>
    </citation>
    <scope>NUCLEOTIDE SEQUENCE</scope>
    <source>
        <strain evidence="2">ChiGjej1B1-24693</strain>
    </source>
</reference>
<name>A0A9D1GWT6_9ACTN</name>
<evidence type="ECO:0000256" key="1">
    <source>
        <dbReference type="ARBA" id="ARBA00022490"/>
    </source>
</evidence>
<dbReference type="InterPro" id="IPR038136">
    <property type="entry name" value="CofD-like_dom_sf"/>
</dbReference>
<protein>
    <submittedName>
        <fullName evidence="2">YvcK family protein</fullName>
    </submittedName>
</protein>
<gene>
    <name evidence="2" type="ORF">IAA98_04075</name>
</gene>
<dbReference type="PANTHER" id="PTHR30135">
    <property type="entry name" value="UNCHARACTERIZED PROTEIN YVCK-RELATED"/>
    <property type="match status" value="1"/>
</dbReference>
<comment type="caution">
    <text evidence="2">The sequence shown here is derived from an EMBL/GenBank/DDBJ whole genome shotgun (WGS) entry which is preliminary data.</text>
</comment>
<accession>A0A9D1GWT6</accession>
<dbReference type="Proteomes" id="UP000886842">
    <property type="component" value="Unassembled WGS sequence"/>
</dbReference>
<proteinExistence type="predicted"/>
<evidence type="ECO:0000313" key="2">
    <source>
        <dbReference type="EMBL" id="HIT74742.1"/>
    </source>
</evidence>
<dbReference type="PANTHER" id="PTHR30135:SF3">
    <property type="entry name" value="GLUCONEOGENESIS FACTOR-RELATED"/>
    <property type="match status" value="1"/>
</dbReference>
<reference evidence="2" key="2">
    <citation type="journal article" date="2021" name="PeerJ">
        <title>Extensive microbial diversity within the chicken gut microbiome revealed by metagenomics and culture.</title>
        <authorList>
            <person name="Gilroy R."/>
            <person name="Ravi A."/>
            <person name="Getino M."/>
            <person name="Pursley I."/>
            <person name="Horton D.L."/>
            <person name="Alikhan N.F."/>
            <person name="Baker D."/>
            <person name="Gharbi K."/>
            <person name="Hall N."/>
            <person name="Watson M."/>
            <person name="Adriaenssens E.M."/>
            <person name="Foster-Nyarko E."/>
            <person name="Jarju S."/>
            <person name="Secka A."/>
            <person name="Antonio M."/>
            <person name="Oren A."/>
            <person name="Chaudhuri R.R."/>
            <person name="La Ragione R."/>
            <person name="Hildebrand F."/>
            <person name="Pallen M.J."/>
        </authorList>
    </citation>
    <scope>NUCLEOTIDE SEQUENCE</scope>
    <source>
        <strain evidence="2">ChiGjej1B1-24693</strain>
    </source>
</reference>
<dbReference type="Pfam" id="PF01933">
    <property type="entry name" value="CofD"/>
    <property type="match status" value="1"/>
</dbReference>
<dbReference type="Gene3D" id="3.40.50.10680">
    <property type="entry name" value="CofD-like domains"/>
    <property type="match status" value="1"/>
</dbReference>
<sequence>MRGGPVRYETPGGFDALPSVVVLGGGHGLSANLTALRRVTDRLTAVVTVADDGGSSGRLRDELDCLPPGDLRMALAALCGDHGAGRRWAEVLQYRFDSEGTLAGHPIGNLLIAGIWQQVGDPVAGLELVAELIGARGRVLPMAGTPLEIEAEIVGHDPGRPEDIVPVRGQVAVASTPGWIQSITLLPQ</sequence>
<feature type="non-terminal residue" evidence="2">
    <location>
        <position position="188"/>
    </location>
</feature>
<dbReference type="InterPro" id="IPR002882">
    <property type="entry name" value="CofD"/>
</dbReference>
<organism evidence="2 3">
    <name type="scientific">Candidatus Avipropionibacterium avicola</name>
    <dbReference type="NCBI Taxonomy" id="2840701"/>
    <lineage>
        <taxon>Bacteria</taxon>
        <taxon>Bacillati</taxon>
        <taxon>Actinomycetota</taxon>
        <taxon>Actinomycetes</taxon>
        <taxon>Propionibacteriales</taxon>
        <taxon>Propionibacteriaceae</taxon>
        <taxon>Propionibacteriaceae incertae sedis</taxon>
        <taxon>Candidatus Avipropionibacterium</taxon>
    </lineage>
</organism>
<evidence type="ECO:0000313" key="3">
    <source>
        <dbReference type="Proteomes" id="UP000886842"/>
    </source>
</evidence>
<dbReference type="GO" id="GO:0043743">
    <property type="term" value="F:LPPG:FO 2-phospho-L-lactate transferase activity"/>
    <property type="evidence" value="ECO:0007669"/>
    <property type="project" value="InterPro"/>
</dbReference>
<dbReference type="AlphaFoldDB" id="A0A9D1GWT6"/>
<dbReference type="SUPFAM" id="SSF142338">
    <property type="entry name" value="CofD-like"/>
    <property type="match status" value="1"/>
</dbReference>
<keyword evidence="1" id="KW-0963">Cytoplasm</keyword>
<dbReference type="EMBL" id="DVLP01000119">
    <property type="protein sequence ID" value="HIT74742.1"/>
    <property type="molecule type" value="Genomic_DNA"/>
</dbReference>